<proteinExistence type="predicted"/>
<gene>
    <name evidence="1" type="ORF">N7449_008019</name>
</gene>
<dbReference type="EMBL" id="JAPQKQ010000005">
    <property type="protein sequence ID" value="KAJ5197540.1"/>
    <property type="molecule type" value="Genomic_DNA"/>
</dbReference>
<reference evidence="1" key="2">
    <citation type="journal article" date="2023" name="IMA Fungus">
        <title>Comparative genomic study of the Penicillium genus elucidates a diverse pangenome and 15 lateral gene transfer events.</title>
        <authorList>
            <person name="Petersen C."/>
            <person name="Sorensen T."/>
            <person name="Nielsen M.R."/>
            <person name="Sondergaard T.E."/>
            <person name="Sorensen J.L."/>
            <person name="Fitzpatrick D.A."/>
            <person name="Frisvad J.C."/>
            <person name="Nielsen K.L."/>
        </authorList>
    </citation>
    <scope>NUCLEOTIDE SEQUENCE</scope>
    <source>
        <strain evidence="1">IBT 20477</strain>
    </source>
</reference>
<dbReference type="AlphaFoldDB" id="A0A9W9JIE3"/>
<evidence type="ECO:0000313" key="2">
    <source>
        <dbReference type="Proteomes" id="UP001150942"/>
    </source>
</evidence>
<sequence>MGDRKATFGNRRTSSRSDMPQGFWLSYAVGKFECHREDDHKRDFMRICLQAPNLDTEFRTPMRKLLALRQDKQDDTGIVPGIYRSPIVGEGAGENMDINKFWVLPDESRADVRLKFKALYSEILAIGMEFLSPTQLISSMSLKPVPYIILIILRRLAGFRQATQTKDPQKWDDMFYVMFGLVDIPDTQNWSVDHTTWIWKSRIMFLCHLITPV</sequence>
<dbReference type="Proteomes" id="UP001150942">
    <property type="component" value="Unassembled WGS sequence"/>
</dbReference>
<dbReference type="OrthoDB" id="5401170at2759"/>
<keyword evidence="2" id="KW-1185">Reference proteome</keyword>
<reference evidence="1" key="1">
    <citation type="submission" date="2022-11" db="EMBL/GenBank/DDBJ databases">
        <authorList>
            <person name="Petersen C."/>
        </authorList>
    </citation>
    <scope>NUCLEOTIDE SEQUENCE</scope>
    <source>
        <strain evidence="1">IBT 20477</strain>
    </source>
</reference>
<evidence type="ECO:0000313" key="1">
    <source>
        <dbReference type="EMBL" id="KAJ5197540.1"/>
    </source>
</evidence>
<comment type="caution">
    <text evidence="1">The sequence shown here is derived from an EMBL/GenBank/DDBJ whole genome shotgun (WGS) entry which is preliminary data.</text>
</comment>
<accession>A0A9W9JIE3</accession>
<organism evidence="1 2">
    <name type="scientific">Penicillium cf. viridicatum</name>
    <dbReference type="NCBI Taxonomy" id="2972119"/>
    <lineage>
        <taxon>Eukaryota</taxon>
        <taxon>Fungi</taxon>
        <taxon>Dikarya</taxon>
        <taxon>Ascomycota</taxon>
        <taxon>Pezizomycotina</taxon>
        <taxon>Eurotiomycetes</taxon>
        <taxon>Eurotiomycetidae</taxon>
        <taxon>Eurotiales</taxon>
        <taxon>Aspergillaceae</taxon>
        <taxon>Penicillium</taxon>
    </lineage>
</organism>
<protein>
    <submittedName>
        <fullName evidence="1">Uncharacterized protein</fullName>
    </submittedName>
</protein>
<name>A0A9W9JIE3_9EURO</name>